<proteinExistence type="predicted"/>
<keyword evidence="2" id="KW-1185">Reference proteome</keyword>
<dbReference type="AlphaFoldDB" id="A0A0B7N7Y4"/>
<evidence type="ECO:0000313" key="1">
    <source>
        <dbReference type="EMBL" id="CEP11528.1"/>
    </source>
</evidence>
<reference evidence="1 2" key="1">
    <citation type="submission" date="2014-09" db="EMBL/GenBank/DDBJ databases">
        <authorList>
            <person name="Ellenberger Sabrina"/>
        </authorList>
    </citation>
    <scope>NUCLEOTIDE SEQUENCE [LARGE SCALE GENOMIC DNA]</scope>
    <source>
        <strain evidence="1 2">CBS 412.66</strain>
    </source>
</reference>
<dbReference type="Proteomes" id="UP000054107">
    <property type="component" value="Unassembled WGS sequence"/>
</dbReference>
<dbReference type="EMBL" id="LN726507">
    <property type="protein sequence ID" value="CEP11528.1"/>
    <property type="molecule type" value="Genomic_DNA"/>
</dbReference>
<evidence type="ECO:0000313" key="2">
    <source>
        <dbReference type="Proteomes" id="UP000054107"/>
    </source>
</evidence>
<sequence>MAQCDLVSSSTMEPDALRVELIWQKLSRQQLNAQAVEGILAQRLVNTATNKLYWFSPSDVVNFLADMRQANNLQASTLKTLRAALAYLQDNPSIISDSELINYYLDTLMRQAPPVSIHRTAIDISPALAYARTIASRPSTTVKLLQQKLAFVMAMAAFLRPSDLVRIPFASCTILDNGRLRFQAVSPKETRGKRGIIKPFTLHPHAGDYELCPIQCFKAIRDHPALQARPRDANLFVKSNLITQTLSASTASTWFHRDFISLCTSEPGVSIRALASSRALDLGIS</sequence>
<dbReference type="OrthoDB" id="2288922at2759"/>
<dbReference type="STRING" id="35722.A0A0B7N7Y4"/>
<gene>
    <name evidence="1" type="primary">PARPA_05394.1 scaffold 18169</name>
</gene>
<accession>A0A0B7N7Y4</accession>
<name>A0A0B7N7Y4_9FUNG</name>
<organism evidence="1 2">
    <name type="scientific">Parasitella parasitica</name>
    <dbReference type="NCBI Taxonomy" id="35722"/>
    <lineage>
        <taxon>Eukaryota</taxon>
        <taxon>Fungi</taxon>
        <taxon>Fungi incertae sedis</taxon>
        <taxon>Mucoromycota</taxon>
        <taxon>Mucoromycotina</taxon>
        <taxon>Mucoromycetes</taxon>
        <taxon>Mucorales</taxon>
        <taxon>Mucorineae</taxon>
        <taxon>Mucoraceae</taxon>
        <taxon>Parasitella</taxon>
    </lineage>
</organism>
<protein>
    <submittedName>
        <fullName evidence="1">Uncharacterized protein</fullName>
    </submittedName>
</protein>